<sequence length="308" mass="36122">MINIVTKHTVNSKSEHKKGLLKKTKAKLNSSSLPKYLKEFIDANLSQILVDKPEELLKINKAFYSTSKGKSKKINSIIRKIFDYDLFSNKKQEYNSYSLADNLQINTCPNCNRQYTITVSSKKVDGQIARPDFDHYFPKSKYPLLSLSFYNLIPSCKICNSTFKGDKEMDILQNIHPYIDNLINDFSFNYELSSKGLYKCESISINFHEPNTQDRIEKTLKMFRIEETYNGHKFIVDQILQLKNSLNDDYLRILTQNTYENINWTPEDAYRIGFGVNYKDDELFEHPFSKLKRDIIKKEEMLSIFETK</sequence>
<dbReference type="RefSeq" id="WP_113667184.1">
    <property type="nucleotide sequence ID" value="NZ_QNVY02000006.1"/>
</dbReference>
<dbReference type="Gene3D" id="1.10.30.50">
    <property type="match status" value="1"/>
</dbReference>
<dbReference type="Proteomes" id="UP000253235">
    <property type="component" value="Unassembled WGS sequence"/>
</dbReference>
<reference evidence="1 2" key="1">
    <citation type="submission" date="2019-01" db="EMBL/GenBank/DDBJ databases">
        <title>Flavobacterium sp. nov. isolated from arctic soil.</title>
        <authorList>
            <person name="Kim D.-U."/>
        </authorList>
    </citation>
    <scope>NUCLEOTIDE SEQUENCE [LARGE SCALE GENOMIC DNA]</scope>
    <source>
        <strain evidence="1 2">Kopri-42</strain>
    </source>
</reference>
<dbReference type="OrthoDB" id="9816185at2"/>
<comment type="caution">
    <text evidence="1">The sequence shown here is derived from an EMBL/GenBank/DDBJ whole genome shotgun (WGS) entry which is preliminary data.</text>
</comment>
<evidence type="ECO:0000313" key="1">
    <source>
        <dbReference type="EMBL" id="RYJ50739.1"/>
    </source>
</evidence>
<organism evidence="1 2">
    <name type="scientific">Flavobacterium petrolei</name>
    <dbReference type="NCBI Taxonomy" id="2259594"/>
    <lineage>
        <taxon>Bacteria</taxon>
        <taxon>Pseudomonadati</taxon>
        <taxon>Bacteroidota</taxon>
        <taxon>Flavobacteriia</taxon>
        <taxon>Flavobacteriales</taxon>
        <taxon>Flavobacteriaceae</taxon>
        <taxon>Flavobacterium</taxon>
    </lineage>
</organism>
<proteinExistence type="predicted"/>
<gene>
    <name evidence="1" type="ORF">DR871_014670</name>
</gene>
<evidence type="ECO:0000313" key="2">
    <source>
        <dbReference type="Proteomes" id="UP000253235"/>
    </source>
</evidence>
<protein>
    <recommendedName>
        <fullName evidence="3">HNH endonuclease</fullName>
    </recommendedName>
</protein>
<dbReference type="EMBL" id="QNVY02000006">
    <property type="protein sequence ID" value="RYJ50739.1"/>
    <property type="molecule type" value="Genomic_DNA"/>
</dbReference>
<dbReference type="AlphaFoldDB" id="A0A482TLA5"/>
<evidence type="ECO:0008006" key="3">
    <source>
        <dbReference type="Google" id="ProtNLM"/>
    </source>
</evidence>
<keyword evidence="2" id="KW-1185">Reference proteome</keyword>
<accession>A0A482TLA5</accession>
<name>A0A482TLA5_9FLAO</name>